<dbReference type="InterPro" id="IPR000642">
    <property type="entry name" value="Peptidase_M41"/>
</dbReference>
<dbReference type="EMBL" id="QCYG01000011">
    <property type="protein sequence ID" value="PVA05458.1"/>
    <property type="molecule type" value="Genomic_DNA"/>
</dbReference>
<dbReference type="GO" id="GO:0004222">
    <property type="term" value="F:metalloendopeptidase activity"/>
    <property type="evidence" value="ECO:0007669"/>
    <property type="project" value="InterPro"/>
</dbReference>
<feature type="region of interest" description="Disordered" evidence="1">
    <location>
        <begin position="22"/>
        <end position="52"/>
    </location>
</feature>
<dbReference type="Pfam" id="PF01434">
    <property type="entry name" value="Peptidase_M41"/>
    <property type="match status" value="1"/>
</dbReference>
<feature type="domain" description="Peptidase M41" evidence="2">
    <location>
        <begin position="77"/>
        <end position="150"/>
    </location>
</feature>
<evidence type="ECO:0000313" key="3">
    <source>
        <dbReference type="EMBL" id="PVA05458.1"/>
    </source>
</evidence>
<organism evidence="3 4">
    <name type="scientific">Thalassorhabdomicrobium marinisediminis</name>
    <dbReference type="NCBI Taxonomy" id="2170577"/>
    <lineage>
        <taxon>Bacteria</taxon>
        <taxon>Pseudomonadati</taxon>
        <taxon>Pseudomonadota</taxon>
        <taxon>Alphaproteobacteria</taxon>
        <taxon>Rhodobacterales</taxon>
        <taxon>Paracoccaceae</taxon>
        <taxon>Thalassorhabdomicrobium</taxon>
    </lineage>
</organism>
<keyword evidence="4" id="KW-1185">Reference proteome</keyword>
<sequence length="154" mass="16698">MCRCRTRPVSAISWRITSARRSRSKRLLSQPFSANPAQISPTSPKTQRPARRARTSLTAEHLHQTVADHAPPVCAKHLRRIAAHEAGHIVAAAVLDLALPVRARITPTGAEVLRPARTSYTADIIKAELVCLMAGRAAEQLLIGDISSGSGFWP</sequence>
<reference evidence="3 4" key="1">
    <citation type="submission" date="2018-04" db="EMBL/GenBank/DDBJ databases">
        <title>Pelagivirga bohaiensis gen. nov., sp. nov., a bacterium isolated from the Bohai Sea.</title>
        <authorList>
            <person name="Ji X."/>
        </authorList>
    </citation>
    <scope>NUCLEOTIDE SEQUENCE [LARGE SCALE GENOMIC DNA]</scope>
    <source>
        <strain evidence="3 4">BH-SD16</strain>
    </source>
</reference>
<dbReference type="GO" id="GO:0005524">
    <property type="term" value="F:ATP binding"/>
    <property type="evidence" value="ECO:0007669"/>
    <property type="project" value="InterPro"/>
</dbReference>
<dbReference type="GO" id="GO:0006508">
    <property type="term" value="P:proteolysis"/>
    <property type="evidence" value="ECO:0007669"/>
    <property type="project" value="InterPro"/>
</dbReference>
<dbReference type="InterPro" id="IPR037219">
    <property type="entry name" value="Peptidase_M41-like"/>
</dbReference>
<name>A0A2T7FTF6_9RHOB</name>
<dbReference type="Gene3D" id="1.20.58.760">
    <property type="entry name" value="Peptidase M41"/>
    <property type="match status" value="1"/>
</dbReference>
<feature type="compositionally biased region" description="Polar residues" evidence="1">
    <location>
        <begin position="30"/>
        <end position="46"/>
    </location>
</feature>
<accession>A0A2T7FTF6</accession>
<evidence type="ECO:0000256" key="1">
    <source>
        <dbReference type="SAM" id="MobiDB-lite"/>
    </source>
</evidence>
<evidence type="ECO:0000313" key="4">
    <source>
        <dbReference type="Proteomes" id="UP000244817"/>
    </source>
</evidence>
<protein>
    <recommendedName>
        <fullName evidence="2">Peptidase M41 domain-containing protein</fullName>
    </recommendedName>
</protein>
<dbReference type="AlphaFoldDB" id="A0A2T7FTF6"/>
<dbReference type="GO" id="GO:0004176">
    <property type="term" value="F:ATP-dependent peptidase activity"/>
    <property type="evidence" value="ECO:0007669"/>
    <property type="project" value="InterPro"/>
</dbReference>
<dbReference type="SUPFAM" id="SSF140990">
    <property type="entry name" value="FtsH protease domain-like"/>
    <property type="match status" value="1"/>
</dbReference>
<evidence type="ECO:0000259" key="2">
    <source>
        <dbReference type="Pfam" id="PF01434"/>
    </source>
</evidence>
<gene>
    <name evidence="3" type="ORF">DC363_15620</name>
</gene>
<comment type="caution">
    <text evidence="3">The sequence shown here is derived from an EMBL/GenBank/DDBJ whole genome shotgun (WGS) entry which is preliminary data.</text>
</comment>
<dbReference type="Proteomes" id="UP000244817">
    <property type="component" value="Unassembled WGS sequence"/>
</dbReference>
<proteinExistence type="predicted"/>